<dbReference type="PANTHER" id="PTHR43037">
    <property type="entry name" value="UNNAMED PRODUCT-RELATED"/>
    <property type="match status" value="1"/>
</dbReference>
<protein>
    <submittedName>
        <fullName evidence="3">Poly(3-hydroxybutyrate) depolymerase</fullName>
    </submittedName>
</protein>
<comment type="caution">
    <text evidence="3">The sequence shown here is derived from an EMBL/GenBank/DDBJ whole genome shotgun (WGS) entry which is preliminary data.</text>
</comment>
<dbReference type="RefSeq" id="WP_162532123.1">
    <property type="nucleotide sequence ID" value="NZ_BAOS01000004.1"/>
</dbReference>
<evidence type="ECO:0000256" key="1">
    <source>
        <dbReference type="ARBA" id="ARBA00022729"/>
    </source>
</evidence>
<keyword evidence="2" id="KW-0378">Hydrolase</keyword>
<dbReference type="Gene3D" id="3.40.50.1820">
    <property type="entry name" value="alpha/beta hydrolase"/>
    <property type="match status" value="1"/>
</dbReference>
<dbReference type="SUPFAM" id="SSF53474">
    <property type="entry name" value="alpha/beta-Hydrolases"/>
    <property type="match status" value="1"/>
</dbReference>
<evidence type="ECO:0000313" key="4">
    <source>
        <dbReference type="Proteomes" id="UP000218542"/>
    </source>
</evidence>
<dbReference type="GO" id="GO:0016787">
    <property type="term" value="F:hydrolase activity"/>
    <property type="evidence" value="ECO:0007669"/>
    <property type="project" value="UniProtKB-KW"/>
</dbReference>
<evidence type="ECO:0000313" key="3">
    <source>
        <dbReference type="EMBL" id="GAX59665.1"/>
    </source>
</evidence>
<accession>A0A286TUZ5</accession>
<dbReference type="EMBL" id="BAOS01000004">
    <property type="protein sequence ID" value="GAX59665.1"/>
    <property type="molecule type" value="Genomic_DNA"/>
</dbReference>
<dbReference type="InterPro" id="IPR050955">
    <property type="entry name" value="Plant_Biomass_Hydrol_Est"/>
</dbReference>
<gene>
    <name evidence="3" type="ORF">SCALIN_C04_0153</name>
</gene>
<dbReference type="GO" id="GO:0005576">
    <property type="term" value="C:extracellular region"/>
    <property type="evidence" value="ECO:0007669"/>
    <property type="project" value="InterPro"/>
</dbReference>
<dbReference type="PANTHER" id="PTHR43037:SF1">
    <property type="entry name" value="BLL1128 PROTEIN"/>
    <property type="match status" value="1"/>
</dbReference>
<reference evidence="4" key="1">
    <citation type="journal article" date="2017" name="Environ. Microbiol. Rep.">
        <title>Genetic Diversity of Marine Anaerobic Ammonium-Oxidizing Bacteria as Revealed by Genomic and Proteomic Analyses of 'Candidatus Scalindua japonica'.</title>
        <authorList>
            <person name="Oshiki M."/>
            <person name="Mizuto K."/>
            <person name="Kimura Z."/>
            <person name="Kindaichi T."/>
            <person name="Satoh H."/>
            <person name="Okabe S."/>
        </authorList>
    </citation>
    <scope>NUCLEOTIDE SEQUENCE [LARGE SCALE GENOMIC DNA]</scope>
    <source>
        <strain evidence="4">husup-a2</strain>
    </source>
</reference>
<proteinExistence type="predicted"/>
<dbReference type="Pfam" id="PF10503">
    <property type="entry name" value="Esterase_PHB"/>
    <property type="match status" value="1"/>
</dbReference>
<organism evidence="3 4">
    <name type="scientific">Candidatus Scalindua japonica</name>
    <dbReference type="NCBI Taxonomy" id="1284222"/>
    <lineage>
        <taxon>Bacteria</taxon>
        <taxon>Pseudomonadati</taxon>
        <taxon>Planctomycetota</taxon>
        <taxon>Candidatus Brocadiia</taxon>
        <taxon>Candidatus Brocadiales</taxon>
        <taxon>Candidatus Scalinduaceae</taxon>
        <taxon>Candidatus Scalindua</taxon>
    </lineage>
</organism>
<sequence>MVLFYILFPRIVVAEKGQSTYHELVVKDVIRSYIVYKPIISDTKNVPVMIVLHGGLGNAKYMEKMTGMNDVADTGKFIVVYPNGTGGRFFKKNRRTWNAGRCCGRAVRGRVDDTLFIEKVIEGVNSKFSIDTRRVYVTGMSNGAMMAYRLACEIPDKIAAIIPVSGTLAVGNCDEAKNIPVLHIHGDRDNNVPYDGGKGSRSVAGVSHRSVPDTMELILKSRQPIPLETKEINSKVRVLSYRCSNGAPVDLMVIKGGAHVWPGGQGRNNRSSGHSQISASKQAWEFAKQFSKEK</sequence>
<dbReference type="InterPro" id="IPR029058">
    <property type="entry name" value="AB_hydrolase_fold"/>
</dbReference>
<dbReference type="AlphaFoldDB" id="A0A286TUZ5"/>
<keyword evidence="1" id="KW-0732">Signal</keyword>
<keyword evidence="4" id="KW-1185">Reference proteome</keyword>
<name>A0A286TUZ5_9BACT</name>
<evidence type="ECO:0000256" key="2">
    <source>
        <dbReference type="ARBA" id="ARBA00022801"/>
    </source>
</evidence>
<dbReference type="InterPro" id="IPR010126">
    <property type="entry name" value="Esterase_phb"/>
</dbReference>
<dbReference type="Proteomes" id="UP000218542">
    <property type="component" value="Unassembled WGS sequence"/>
</dbReference>